<dbReference type="Gene3D" id="3.40.50.1820">
    <property type="entry name" value="alpha/beta hydrolase"/>
    <property type="match status" value="1"/>
</dbReference>
<dbReference type="InterPro" id="IPR005152">
    <property type="entry name" value="Lipase_secreted"/>
</dbReference>
<dbReference type="InterPro" id="IPR029058">
    <property type="entry name" value="AB_hydrolase_fold"/>
</dbReference>
<evidence type="ECO:0000313" key="3">
    <source>
        <dbReference type="Proteomes" id="UP000523863"/>
    </source>
</evidence>
<dbReference type="PANTHER" id="PTHR34853">
    <property type="match status" value="1"/>
</dbReference>
<keyword evidence="3" id="KW-1185">Reference proteome</keyword>
<feature type="transmembrane region" description="Helical" evidence="1">
    <location>
        <begin position="44"/>
        <end position="66"/>
    </location>
</feature>
<name>A0A7W9DAR7_9MICC</name>
<feature type="transmembrane region" description="Helical" evidence="1">
    <location>
        <begin position="150"/>
        <end position="171"/>
    </location>
</feature>
<proteinExistence type="predicted"/>
<protein>
    <submittedName>
        <fullName evidence="2">Uncharacterized membrane protein HdeD (DUF308 family)</fullName>
    </submittedName>
</protein>
<dbReference type="AlphaFoldDB" id="A0A7W9DAR7"/>
<comment type="caution">
    <text evidence="2">The sequence shown here is derived from an EMBL/GenBank/DDBJ whole genome shotgun (WGS) entry which is preliminary data.</text>
</comment>
<keyword evidence="1" id="KW-0812">Transmembrane</keyword>
<dbReference type="RefSeq" id="WP_183641192.1">
    <property type="nucleotide sequence ID" value="NZ_JACHBL010000001.1"/>
</dbReference>
<dbReference type="EMBL" id="JACHBL010000001">
    <property type="protein sequence ID" value="MBB5597933.1"/>
    <property type="molecule type" value="Genomic_DNA"/>
</dbReference>
<dbReference type="GO" id="GO:0004806">
    <property type="term" value="F:triacylglycerol lipase activity"/>
    <property type="evidence" value="ECO:0007669"/>
    <property type="project" value="InterPro"/>
</dbReference>
<reference evidence="2 3" key="1">
    <citation type="submission" date="2020-08" db="EMBL/GenBank/DDBJ databases">
        <title>Sequencing the genomes of 1000 actinobacteria strains.</title>
        <authorList>
            <person name="Klenk H.-P."/>
        </authorList>
    </citation>
    <scope>NUCLEOTIDE SEQUENCE [LARGE SCALE GENOMIC DNA]</scope>
    <source>
        <strain evidence="2 3">DSM 23694</strain>
    </source>
</reference>
<sequence length="268" mass="28955">MSSISARIIRSSGRGIEAPARWNCCYPASRDQWVSPWFRSAGGLFILLFSGLTVRLLVISIAVGLVINGIRRLLAFAKGDSLDARIANGAFGVSFIGFGILSLFWIGVTLLVQSLVFGAQLILTCIREARRLIATRTPKAPKEHGFWRRFARTTTAIVTLAVVIAAAVFTFNVRGGAPVVDEFYAAPRDVPETPGSLIRAEEFTRKIPSGAKAWRILYTTTMGDGTAIVASGLVVAPENSSDPVQVIAWSHGTTGCAQKRIVVESRTF</sequence>
<dbReference type="PANTHER" id="PTHR34853:SF1">
    <property type="entry name" value="LIPASE 5"/>
    <property type="match status" value="1"/>
</dbReference>
<feature type="transmembrane region" description="Helical" evidence="1">
    <location>
        <begin position="86"/>
        <end position="105"/>
    </location>
</feature>
<accession>A0A7W9DAR7</accession>
<dbReference type="Proteomes" id="UP000523863">
    <property type="component" value="Unassembled WGS sequence"/>
</dbReference>
<evidence type="ECO:0000313" key="2">
    <source>
        <dbReference type="EMBL" id="MBB5597933.1"/>
    </source>
</evidence>
<dbReference type="GO" id="GO:0016042">
    <property type="term" value="P:lipid catabolic process"/>
    <property type="evidence" value="ECO:0007669"/>
    <property type="project" value="InterPro"/>
</dbReference>
<gene>
    <name evidence="2" type="ORF">BKA12_001013</name>
</gene>
<organism evidence="2 3">
    <name type="scientific">Neomicrococcus lactis</name>
    <dbReference type="NCBI Taxonomy" id="732241"/>
    <lineage>
        <taxon>Bacteria</taxon>
        <taxon>Bacillati</taxon>
        <taxon>Actinomycetota</taxon>
        <taxon>Actinomycetes</taxon>
        <taxon>Micrococcales</taxon>
        <taxon>Micrococcaceae</taxon>
        <taxon>Neomicrococcus</taxon>
    </lineage>
</organism>
<keyword evidence="1" id="KW-1133">Transmembrane helix</keyword>
<evidence type="ECO:0000256" key="1">
    <source>
        <dbReference type="SAM" id="Phobius"/>
    </source>
</evidence>
<keyword evidence="1" id="KW-0472">Membrane</keyword>